<dbReference type="AlphaFoldDB" id="A0A379JL85"/>
<dbReference type="InterPro" id="IPR016483">
    <property type="entry name" value="UCP006404_Pept_M50_CBS"/>
</dbReference>
<sequence length="382" mass="39772">MRSTIPLGQVAGIRIGANWSVLVTIALFTWVLGGFLTDTASTAVVWTVAVLGALALIACLLAHELAHSIVARRSGIRVEGIVLWLLGGVSELGDEPGDARTDLRVALAGPLTSLGLAVVAFAGATVSALIAPDGPVTAALVWLASVNAVLGVFNLLPGAPLDGGRVLRAVLWWRSGDRLRAATAAARSGQTLGTVLMLVGVAELLLFGHLGGLWLILLGWFLNSAANAELAIAGLRHRLGDSLIGDVMTSAPMAVPAEWTVAELLRSDAPHTGHRVFPVVEPGGRPIGVLAWADLVAAPERTRDGTHLRDLARELPSAAIVRPDARLADVASHTVLRPNLDAVAVVDADGRLTGLVTATDMVLACQRSALGLPVPTHRRRLP</sequence>
<evidence type="ECO:0000256" key="8">
    <source>
        <dbReference type="ARBA" id="ARBA00022801"/>
    </source>
</evidence>
<keyword evidence="8 14" id="KW-0378">Hydrolase</keyword>
<dbReference type="Gene3D" id="3.10.580.10">
    <property type="entry name" value="CBS-domain"/>
    <property type="match status" value="1"/>
</dbReference>
<dbReference type="InterPro" id="IPR046342">
    <property type="entry name" value="CBS_dom_sf"/>
</dbReference>
<dbReference type="PANTHER" id="PTHR39188">
    <property type="entry name" value="MEMBRANE-ASSOCIATED ZINC METALLOPROTEASE M50B"/>
    <property type="match status" value="1"/>
</dbReference>
<keyword evidence="11 14" id="KW-0482">Metalloprotease</keyword>
<keyword evidence="5 14" id="KW-0812">Transmembrane</keyword>
<evidence type="ECO:0000259" key="18">
    <source>
        <dbReference type="PROSITE" id="PS51371"/>
    </source>
</evidence>
<dbReference type="PROSITE" id="PS51371">
    <property type="entry name" value="CBS"/>
    <property type="match status" value="2"/>
</dbReference>
<dbReference type="STRING" id="1406858.GCA_000710895_04187"/>
<dbReference type="InterPro" id="IPR008915">
    <property type="entry name" value="Peptidase_M50"/>
</dbReference>
<feature type="binding site" evidence="16">
    <location>
        <position position="162"/>
    </location>
    <ligand>
        <name>Zn(2+)</name>
        <dbReference type="ChEBI" id="CHEBI:29105"/>
        <note>catalytic</note>
    </ligand>
</feature>
<dbReference type="RefSeq" id="WP_039818870.1">
    <property type="nucleotide sequence ID" value="NZ_UGRY01000007.1"/>
</dbReference>
<keyword evidence="10 14" id="KW-1133">Transmembrane helix</keyword>
<dbReference type="Pfam" id="PF02163">
    <property type="entry name" value="Peptidase_M50"/>
    <property type="match status" value="2"/>
</dbReference>
<keyword evidence="4 14" id="KW-0645">Protease</keyword>
<feature type="binding site" evidence="16">
    <location>
        <position position="67"/>
    </location>
    <ligand>
        <name>Zn(2+)</name>
        <dbReference type="ChEBI" id="CHEBI:29105"/>
        <note>catalytic</note>
    </ligand>
</feature>
<protein>
    <recommendedName>
        <fullName evidence="14">Zinc metalloprotease</fullName>
    </recommendedName>
</protein>
<feature type="domain" description="CBS" evidence="18">
    <location>
        <begin position="314"/>
        <end position="374"/>
    </location>
</feature>
<evidence type="ECO:0000256" key="11">
    <source>
        <dbReference type="ARBA" id="ARBA00023049"/>
    </source>
</evidence>
<proteinExistence type="inferred from homology"/>
<feature type="transmembrane region" description="Helical" evidence="14">
    <location>
        <begin position="195"/>
        <end position="222"/>
    </location>
</feature>
<evidence type="ECO:0000256" key="2">
    <source>
        <dbReference type="ARBA" id="ARBA00007931"/>
    </source>
</evidence>
<dbReference type="GO" id="GO:0006508">
    <property type="term" value="P:proteolysis"/>
    <property type="evidence" value="ECO:0007669"/>
    <property type="project" value="UniProtKB-KW"/>
</dbReference>
<evidence type="ECO:0000256" key="10">
    <source>
        <dbReference type="ARBA" id="ARBA00022989"/>
    </source>
</evidence>
<dbReference type="InterPro" id="IPR000644">
    <property type="entry name" value="CBS_dom"/>
</dbReference>
<comment type="cofactor">
    <cofactor evidence="14 16">
        <name>Zn(2+)</name>
        <dbReference type="ChEBI" id="CHEBI:29105"/>
    </cofactor>
    <text evidence="14 16">Binds 1 zinc ion per subunit.</text>
</comment>
<dbReference type="GO" id="GO:0008237">
    <property type="term" value="F:metallopeptidase activity"/>
    <property type="evidence" value="ECO:0007669"/>
    <property type="project" value="UniProtKB-UniRule"/>
</dbReference>
<name>A0A379JL85_9NOCA</name>
<feature type="binding site" evidence="16">
    <location>
        <position position="63"/>
    </location>
    <ligand>
        <name>Zn(2+)</name>
        <dbReference type="ChEBI" id="CHEBI:29105"/>
        <note>catalytic</note>
    </ligand>
</feature>
<dbReference type="Pfam" id="PF00571">
    <property type="entry name" value="CBS"/>
    <property type="match status" value="2"/>
</dbReference>
<evidence type="ECO:0000256" key="12">
    <source>
        <dbReference type="ARBA" id="ARBA00023122"/>
    </source>
</evidence>
<dbReference type="GO" id="GO:0005886">
    <property type="term" value="C:plasma membrane"/>
    <property type="evidence" value="ECO:0007669"/>
    <property type="project" value="UniProtKB-SubCell"/>
</dbReference>
<dbReference type="PANTHER" id="PTHR39188:SF3">
    <property type="entry name" value="STAGE IV SPORULATION PROTEIN FB"/>
    <property type="match status" value="1"/>
</dbReference>
<feature type="transmembrane region" description="Helical" evidence="14">
    <location>
        <begin position="136"/>
        <end position="156"/>
    </location>
</feature>
<evidence type="ECO:0000256" key="3">
    <source>
        <dbReference type="ARBA" id="ARBA00022475"/>
    </source>
</evidence>
<feature type="transmembrane region" description="Helical" evidence="14">
    <location>
        <begin position="44"/>
        <end position="63"/>
    </location>
</feature>
<dbReference type="GO" id="GO:0046872">
    <property type="term" value="F:metal ion binding"/>
    <property type="evidence" value="ECO:0007669"/>
    <property type="project" value="UniProtKB-UniRule"/>
</dbReference>
<evidence type="ECO:0000256" key="7">
    <source>
        <dbReference type="ARBA" id="ARBA00022737"/>
    </source>
</evidence>
<comment type="similarity">
    <text evidence="2 14">Belongs to the peptidase M50B family.</text>
</comment>
<keyword evidence="20" id="KW-1185">Reference proteome</keyword>
<dbReference type="Proteomes" id="UP000255467">
    <property type="component" value="Unassembled WGS sequence"/>
</dbReference>
<evidence type="ECO:0000256" key="13">
    <source>
        <dbReference type="ARBA" id="ARBA00023136"/>
    </source>
</evidence>
<evidence type="ECO:0000256" key="17">
    <source>
        <dbReference type="PROSITE-ProRule" id="PRU00703"/>
    </source>
</evidence>
<evidence type="ECO:0000313" key="20">
    <source>
        <dbReference type="Proteomes" id="UP000255467"/>
    </source>
</evidence>
<evidence type="ECO:0000256" key="6">
    <source>
        <dbReference type="ARBA" id="ARBA00022723"/>
    </source>
</evidence>
<evidence type="ECO:0000256" key="14">
    <source>
        <dbReference type="PIRNR" id="PIRNR006404"/>
    </source>
</evidence>
<feature type="active site" evidence="15">
    <location>
        <position position="64"/>
    </location>
</feature>
<feature type="transmembrane region" description="Helical" evidence="14">
    <location>
        <begin position="12"/>
        <end position="32"/>
    </location>
</feature>
<evidence type="ECO:0000256" key="5">
    <source>
        <dbReference type="ARBA" id="ARBA00022692"/>
    </source>
</evidence>
<feature type="domain" description="CBS" evidence="18">
    <location>
        <begin position="248"/>
        <end position="305"/>
    </location>
</feature>
<evidence type="ECO:0000256" key="1">
    <source>
        <dbReference type="ARBA" id="ARBA00004651"/>
    </source>
</evidence>
<evidence type="ECO:0000313" key="19">
    <source>
        <dbReference type="EMBL" id="SUD49377.1"/>
    </source>
</evidence>
<dbReference type="SUPFAM" id="SSF54631">
    <property type="entry name" value="CBS-domain pair"/>
    <property type="match status" value="1"/>
</dbReference>
<dbReference type="PIRSF" id="PIRSF006404">
    <property type="entry name" value="UCP006404_Pept_M50_CBS"/>
    <property type="match status" value="1"/>
</dbReference>
<comment type="subcellular location">
    <subcellularLocation>
        <location evidence="1 14">Cell membrane</location>
        <topology evidence="1 14">Multi-pass membrane protein</topology>
    </subcellularLocation>
</comment>
<accession>A0A379JL85</accession>
<keyword evidence="12 17" id="KW-0129">CBS domain</keyword>
<gene>
    <name evidence="19" type="ORF">NCTC1934_06730</name>
</gene>
<keyword evidence="9 14" id="KW-0862">Zinc</keyword>
<organism evidence="19 20">
    <name type="scientific">Nocardia otitidiscaviarum</name>
    <dbReference type="NCBI Taxonomy" id="1823"/>
    <lineage>
        <taxon>Bacteria</taxon>
        <taxon>Bacillati</taxon>
        <taxon>Actinomycetota</taxon>
        <taxon>Actinomycetes</taxon>
        <taxon>Mycobacteriales</taxon>
        <taxon>Nocardiaceae</taxon>
        <taxon>Nocardia</taxon>
    </lineage>
</organism>
<reference evidence="19 20" key="1">
    <citation type="submission" date="2018-06" db="EMBL/GenBank/DDBJ databases">
        <authorList>
            <consortium name="Pathogen Informatics"/>
            <person name="Doyle S."/>
        </authorList>
    </citation>
    <scope>NUCLEOTIDE SEQUENCE [LARGE SCALE GENOMIC DNA]</scope>
    <source>
        <strain evidence="19 20">NCTC1934</strain>
    </source>
</reference>
<evidence type="ECO:0000256" key="4">
    <source>
        <dbReference type="ARBA" id="ARBA00022670"/>
    </source>
</evidence>
<keyword evidence="3 14" id="KW-1003">Cell membrane</keyword>
<dbReference type="EMBL" id="UGRY01000007">
    <property type="protein sequence ID" value="SUD49377.1"/>
    <property type="molecule type" value="Genomic_DNA"/>
</dbReference>
<evidence type="ECO:0000256" key="9">
    <source>
        <dbReference type="ARBA" id="ARBA00022833"/>
    </source>
</evidence>
<keyword evidence="7" id="KW-0677">Repeat</keyword>
<evidence type="ECO:0000256" key="16">
    <source>
        <dbReference type="PIRSR" id="PIRSR006404-2"/>
    </source>
</evidence>
<keyword evidence="6 14" id="KW-0479">Metal-binding</keyword>
<keyword evidence="13 14" id="KW-0472">Membrane</keyword>
<evidence type="ECO:0000256" key="15">
    <source>
        <dbReference type="PIRSR" id="PIRSR006404-1"/>
    </source>
</evidence>
<feature type="transmembrane region" description="Helical" evidence="14">
    <location>
        <begin position="105"/>
        <end position="130"/>
    </location>
</feature>